<dbReference type="RefSeq" id="WP_006304091.1">
    <property type="nucleotide sequence ID" value="NZ_AEDQ01000017.1"/>
</dbReference>
<organism evidence="2 3">
    <name type="scientific">Fannyhessea vaginae PB189-T1-4</name>
    <dbReference type="NCBI Taxonomy" id="866774"/>
    <lineage>
        <taxon>Bacteria</taxon>
        <taxon>Bacillati</taxon>
        <taxon>Actinomycetota</taxon>
        <taxon>Coriobacteriia</taxon>
        <taxon>Coriobacteriales</taxon>
        <taxon>Atopobiaceae</taxon>
        <taxon>Fannyhessea</taxon>
    </lineage>
</organism>
<evidence type="ECO:0000313" key="3">
    <source>
        <dbReference type="Proteomes" id="UP000004431"/>
    </source>
</evidence>
<protein>
    <recommendedName>
        <fullName evidence="4">Rod shape-determining protein MreD</fullName>
    </recommendedName>
</protein>
<dbReference type="EMBL" id="AEDQ01000017">
    <property type="protein sequence ID" value="EFL44375.1"/>
    <property type="molecule type" value="Genomic_DNA"/>
</dbReference>
<gene>
    <name evidence="2" type="ORF">HMPREF9248_1092</name>
</gene>
<feature type="transmembrane region" description="Helical" evidence="1">
    <location>
        <begin position="85"/>
        <end position="105"/>
    </location>
</feature>
<feature type="transmembrane region" description="Helical" evidence="1">
    <location>
        <begin position="33"/>
        <end position="51"/>
    </location>
</feature>
<keyword evidence="1" id="KW-0472">Membrane</keyword>
<feature type="transmembrane region" description="Helical" evidence="1">
    <location>
        <begin position="57"/>
        <end position="78"/>
    </location>
</feature>
<proteinExistence type="predicted"/>
<keyword evidence="1" id="KW-1133">Transmembrane helix</keyword>
<evidence type="ECO:0000256" key="1">
    <source>
        <dbReference type="SAM" id="Phobius"/>
    </source>
</evidence>
<keyword evidence="1" id="KW-0812">Transmembrane</keyword>
<name>A0ABN0B0R0_9ACTN</name>
<feature type="transmembrane region" description="Helical" evidence="1">
    <location>
        <begin position="136"/>
        <end position="158"/>
    </location>
</feature>
<evidence type="ECO:0008006" key="4">
    <source>
        <dbReference type="Google" id="ProtNLM"/>
    </source>
</evidence>
<keyword evidence="3" id="KW-1185">Reference proteome</keyword>
<feature type="transmembrane region" description="Helical" evidence="1">
    <location>
        <begin position="164"/>
        <end position="187"/>
    </location>
</feature>
<accession>A0ABN0B0R0</accession>
<sequence>MSSQSFETTTATTNVATTPVPGSTTVKKSSIDIASLTIVAVLLAAGFILDFTVGKALAITGIQPEFIISSYCLALLLLRLKFHQAAIVGLLAAALIQLNTSIPGLEFVCDIPAAAICALAISALGKHSLKPIVPAALSFVTTLISGFIFATCAVLFFLKLEPVALLGMAPLVVSTAVANALVVEVLIRPLNAVVSKTATVRSR</sequence>
<evidence type="ECO:0000313" key="2">
    <source>
        <dbReference type="EMBL" id="EFL44375.1"/>
    </source>
</evidence>
<comment type="caution">
    <text evidence="2">The sequence shown here is derived from an EMBL/GenBank/DDBJ whole genome shotgun (WGS) entry which is preliminary data.</text>
</comment>
<reference evidence="2 3" key="1">
    <citation type="submission" date="2010-08" db="EMBL/GenBank/DDBJ databases">
        <authorList>
            <person name="Durkin A.S."/>
            <person name="Madupu R."/>
            <person name="Torralba M."/>
            <person name="Gillis M."/>
            <person name="Methe B."/>
            <person name="Sutton G."/>
            <person name="Nelson K.E."/>
        </authorList>
    </citation>
    <scope>NUCLEOTIDE SEQUENCE [LARGE SCALE GENOMIC DNA]</scope>
    <source>
        <strain evidence="2 3">PB189-T1-4</strain>
    </source>
</reference>
<dbReference type="Proteomes" id="UP000004431">
    <property type="component" value="Unassembled WGS sequence"/>
</dbReference>